<feature type="region of interest" description="Disordered" evidence="1">
    <location>
        <begin position="95"/>
        <end position="114"/>
    </location>
</feature>
<reference evidence="2 3" key="1">
    <citation type="submission" date="2017-06" db="EMBL/GenBank/DDBJ databases">
        <title>Draft genome of Bartonella tribocorum strain L103, isolated from a rodent in Laos.</title>
        <authorList>
            <person name="Hadjadj L."/>
            <person name="Jiyipong T."/>
            <person name="Morand S."/>
            <person name="Diene S.M."/>
            <person name="Rolain J.-M."/>
        </authorList>
    </citation>
    <scope>NUCLEOTIDE SEQUENCE [LARGE SCALE GENOMIC DNA]</scope>
    <source>
        <strain evidence="2 3">L103</strain>
    </source>
</reference>
<evidence type="ECO:0000313" key="3">
    <source>
        <dbReference type="Proteomes" id="UP000229839"/>
    </source>
</evidence>
<dbReference type="EMBL" id="NJGE01000003">
    <property type="protein sequence ID" value="PIT69761.1"/>
    <property type="molecule type" value="Genomic_DNA"/>
</dbReference>
<dbReference type="AlphaFoldDB" id="A0A2M6UU96"/>
<comment type="caution">
    <text evidence="2">The sequence shown here is derived from an EMBL/GenBank/DDBJ whole genome shotgun (WGS) entry which is preliminary data.</text>
</comment>
<protein>
    <submittedName>
        <fullName evidence="2">Uncharacterized protein</fullName>
    </submittedName>
</protein>
<accession>A0A2M6UU96</accession>
<dbReference type="Proteomes" id="UP000229839">
    <property type="component" value="Unassembled WGS sequence"/>
</dbReference>
<proteinExistence type="predicted"/>
<evidence type="ECO:0000313" key="2">
    <source>
        <dbReference type="EMBL" id="PIT69761.1"/>
    </source>
</evidence>
<gene>
    <name evidence="2" type="ORF">CER18_01710</name>
</gene>
<name>A0A2M6UU96_9HYPH</name>
<dbReference type="OrthoDB" id="7922597at2"/>
<evidence type="ECO:0000256" key="1">
    <source>
        <dbReference type="SAM" id="MobiDB-lite"/>
    </source>
</evidence>
<organism evidence="2 3">
    <name type="scientific">Bartonella tribocorum</name>
    <dbReference type="NCBI Taxonomy" id="85701"/>
    <lineage>
        <taxon>Bacteria</taxon>
        <taxon>Pseudomonadati</taxon>
        <taxon>Pseudomonadota</taxon>
        <taxon>Alphaproteobacteria</taxon>
        <taxon>Hyphomicrobiales</taxon>
        <taxon>Bartonellaceae</taxon>
        <taxon>Bartonella</taxon>
    </lineage>
</organism>
<dbReference type="RefSeq" id="WP_100128393.1">
    <property type="nucleotide sequence ID" value="NZ_CADDYI010000003.1"/>
</dbReference>
<sequence length="420" mass="48845">MSSKLPWTRFFADKWAMVVDYLPAVEGNIYMRLRLRMLRTGEPLFYNIKVLSHYTGYSVKKFEAALNVLLEEGYLVRLANGRLWNLDVEEELTNSHESLEKASKTSRSKRLSERAKKAAQARWDKHANDACDACDDAQVIENTNKNDAKHAKHDACGMLNDAKHAKHDAKSMLNDAYIYNNNIHINNNINNNKKDKNIILSKKEIDFENLETNDLVEKAIESDDVQLEQIKTIETKQPIVHEQNINLSNEANNRWQLNEAMIEKLPSRKSKKVGKQLSEILDKVMPACFPEKAKFFEETKKTREKQEVERILEDFKPDFQYAIDLGLTHDEALSEFKKFVRFSKAHPCRNAHERNWQIAWDNWITHPKYGLATKKHVELELKEALEVKVSYENACYKPLSNIFENKQSKRFSILPTAIYA</sequence>